<dbReference type="GO" id="GO:0007165">
    <property type="term" value="P:signal transduction"/>
    <property type="evidence" value="ECO:0007669"/>
    <property type="project" value="InterPro"/>
</dbReference>
<dbReference type="SUPFAM" id="SSF52058">
    <property type="entry name" value="L domain-like"/>
    <property type="match status" value="1"/>
</dbReference>
<comment type="catalytic activity">
    <reaction evidence="7">
        <text>NAD(+) + H2O = ADP-D-ribose + nicotinamide + H(+)</text>
        <dbReference type="Rhea" id="RHEA:16301"/>
        <dbReference type="ChEBI" id="CHEBI:15377"/>
        <dbReference type="ChEBI" id="CHEBI:15378"/>
        <dbReference type="ChEBI" id="CHEBI:17154"/>
        <dbReference type="ChEBI" id="CHEBI:57540"/>
        <dbReference type="ChEBI" id="CHEBI:57967"/>
        <dbReference type="EC" id="3.2.2.6"/>
    </reaction>
    <physiologicalReaction direction="left-to-right" evidence="7">
        <dbReference type="Rhea" id="RHEA:16302"/>
    </physiologicalReaction>
</comment>
<dbReference type="GO" id="GO:0043531">
    <property type="term" value="F:ADP binding"/>
    <property type="evidence" value="ECO:0007669"/>
    <property type="project" value="InterPro"/>
</dbReference>
<keyword evidence="3" id="KW-0677">Repeat</keyword>
<evidence type="ECO:0000256" key="2">
    <source>
        <dbReference type="ARBA" id="ARBA00022614"/>
    </source>
</evidence>
<dbReference type="Pfam" id="PF01582">
    <property type="entry name" value="TIR"/>
    <property type="match status" value="1"/>
</dbReference>
<dbReference type="EMBL" id="JARBHA010000002">
    <property type="protein sequence ID" value="KAJ9707270.1"/>
    <property type="molecule type" value="Genomic_DNA"/>
</dbReference>
<dbReference type="PROSITE" id="PS50104">
    <property type="entry name" value="TIR"/>
    <property type="match status" value="1"/>
</dbReference>
<dbReference type="GO" id="GO:0061809">
    <property type="term" value="F:NAD+ nucleosidase activity, cyclic ADP-ribose generating"/>
    <property type="evidence" value="ECO:0007669"/>
    <property type="project" value="UniProtKB-EC"/>
</dbReference>
<evidence type="ECO:0000259" key="9">
    <source>
        <dbReference type="PROSITE" id="PS50104"/>
    </source>
</evidence>
<dbReference type="Pfam" id="PF20160">
    <property type="entry name" value="C-JID"/>
    <property type="match status" value="1"/>
</dbReference>
<dbReference type="FunFam" id="1.10.8.430:FF:000002">
    <property type="entry name" value="Disease resistance protein (TIR-NBS-LRR class)"/>
    <property type="match status" value="1"/>
</dbReference>
<dbReference type="InterPro" id="IPR000157">
    <property type="entry name" value="TIR_dom"/>
</dbReference>
<keyword evidence="11" id="KW-1185">Reference proteome</keyword>
<keyword evidence="6" id="KW-0520">NAD</keyword>
<dbReference type="Proteomes" id="UP001168098">
    <property type="component" value="Unassembled WGS sequence"/>
</dbReference>
<feature type="region of interest" description="Disordered" evidence="8">
    <location>
        <begin position="945"/>
        <end position="972"/>
    </location>
</feature>
<dbReference type="InterPro" id="IPR036390">
    <property type="entry name" value="WH_DNA-bd_sf"/>
</dbReference>
<evidence type="ECO:0000313" key="10">
    <source>
        <dbReference type="EMBL" id="KAJ9707270.1"/>
    </source>
</evidence>
<dbReference type="SUPFAM" id="SSF46785">
    <property type="entry name" value="Winged helix' DNA-binding domain"/>
    <property type="match status" value="1"/>
</dbReference>
<gene>
    <name evidence="10" type="ORF">PVL29_002312</name>
</gene>
<dbReference type="InterPro" id="IPR035897">
    <property type="entry name" value="Toll_tir_struct_dom_sf"/>
</dbReference>
<evidence type="ECO:0000256" key="5">
    <source>
        <dbReference type="ARBA" id="ARBA00022821"/>
    </source>
</evidence>
<evidence type="ECO:0000256" key="6">
    <source>
        <dbReference type="ARBA" id="ARBA00023027"/>
    </source>
</evidence>
<keyword evidence="2" id="KW-0433">Leucine-rich repeat</keyword>
<dbReference type="InterPro" id="IPR058192">
    <property type="entry name" value="WHD_ROQ1-like"/>
</dbReference>
<dbReference type="Pfam" id="PF23282">
    <property type="entry name" value="WHD_ROQ1"/>
    <property type="match status" value="1"/>
</dbReference>
<evidence type="ECO:0000256" key="4">
    <source>
        <dbReference type="ARBA" id="ARBA00022801"/>
    </source>
</evidence>
<evidence type="ECO:0000256" key="7">
    <source>
        <dbReference type="ARBA" id="ARBA00047304"/>
    </source>
</evidence>
<dbReference type="PANTHER" id="PTHR11017:SF479">
    <property type="entry name" value="DISEASE RESISTANCE PROTEIN (TIR-NBS-LRR CLASS) FAMILY"/>
    <property type="match status" value="1"/>
</dbReference>
<dbReference type="PANTHER" id="PTHR11017">
    <property type="entry name" value="LEUCINE-RICH REPEAT-CONTAINING PROTEIN"/>
    <property type="match status" value="1"/>
</dbReference>
<dbReference type="SUPFAM" id="SSF52540">
    <property type="entry name" value="P-loop containing nucleoside triphosphate hydrolases"/>
    <property type="match status" value="1"/>
</dbReference>
<dbReference type="Gene3D" id="1.10.8.430">
    <property type="entry name" value="Helical domain of apoptotic protease-activating factors"/>
    <property type="match status" value="1"/>
</dbReference>
<dbReference type="EC" id="3.2.2.6" evidence="1"/>
<dbReference type="InterPro" id="IPR042197">
    <property type="entry name" value="Apaf_helical"/>
</dbReference>
<evidence type="ECO:0000256" key="1">
    <source>
        <dbReference type="ARBA" id="ARBA00011982"/>
    </source>
</evidence>
<dbReference type="Pfam" id="PF00931">
    <property type="entry name" value="NB-ARC"/>
    <property type="match status" value="1"/>
</dbReference>
<dbReference type="Gene3D" id="3.40.50.300">
    <property type="entry name" value="P-loop containing nucleotide triphosphate hydrolases"/>
    <property type="match status" value="1"/>
</dbReference>
<dbReference type="GO" id="GO:0006952">
    <property type="term" value="P:defense response"/>
    <property type="evidence" value="ECO:0007669"/>
    <property type="project" value="UniProtKB-KW"/>
</dbReference>
<dbReference type="PRINTS" id="PR00364">
    <property type="entry name" value="DISEASERSIST"/>
</dbReference>
<dbReference type="InterPro" id="IPR027417">
    <property type="entry name" value="P-loop_NTPase"/>
</dbReference>
<name>A0AA39AHS9_VITRO</name>
<proteinExistence type="predicted"/>
<dbReference type="Gene3D" id="3.80.10.10">
    <property type="entry name" value="Ribonuclease Inhibitor"/>
    <property type="match status" value="1"/>
</dbReference>
<organism evidence="10 11">
    <name type="scientific">Vitis rotundifolia</name>
    <name type="common">Muscadine grape</name>
    <dbReference type="NCBI Taxonomy" id="103349"/>
    <lineage>
        <taxon>Eukaryota</taxon>
        <taxon>Viridiplantae</taxon>
        <taxon>Streptophyta</taxon>
        <taxon>Embryophyta</taxon>
        <taxon>Tracheophyta</taxon>
        <taxon>Spermatophyta</taxon>
        <taxon>Magnoliopsida</taxon>
        <taxon>eudicotyledons</taxon>
        <taxon>Gunneridae</taxon>
        <taxon>Pentapetalae</taxon>
        <taxon>rosids</taxon>
        <taxon>Vitales</taxon>
        <taxon>Vitaceae</taxon>
        <taxon>Viteae</taxon>
        <taxon>Vitis</taxon>
    </lineage>
</organism>
<reference evidence="10 11" key="1">
    <citation type="journal article" date="2023" name="BMC Biotechnol.">
        <title>Vitis rotundifolia cv Carlos genome sequencing.</title>
        <authorList>
            <person name="Huff M."/>
            <person name="Hulse-Kemp A."/>
            <person name="Scheffler B."/>
            <person name="Youngblood R."/>
            <person name="Simpson S."/>
            <person name="Babiker E."/>
            <person name="Staton M."/>
        </authorList>
    </citation>
    <scope>NUCLEOTIDE SEQUENCE [LARGE SCALE GENOMIC DNA]</scope>
    <source>
        <tissue evidence="10">Leaf</tissue>
    </source>
</reference>
<dbReference type="Gene3D" id="3.40.50.10140">
    <property type="entry name" value="Toll/interleukin-1 receptor homology (TIR) domain"/>
    <property type="match status" value="1"/>
</dbReference>
<evidence type="ECO:0000256" key="3">
    <source>
        <dbReference type="ARBA" id="ARBA00022737"/>
    </source>
</evidence>
<dbReference type="InterPro" id="IPR032675">
    <property type="entry name" value="LRR_dom_sf"/>
</dbReference>
<accession>A0AA39AHS9</accession>
<dbReference type="AlphaFoldDB" id="A0AA39AHS9"/>
<dbReference type="InterPro" id="IPR045344">
    <property type="entry name" value="C-JID"/>
</dbReference>
<sequence length="972" mass="110177">MDYQLRRGELITPAHVTAIEGSRHSIIVLSENYASSKWCLDELVKMLQSQNTKERRAVPVFHNVNPSDVGNQRGSFGKALADHEEKLKVDHEKKLKYDMERVQGWRKALTQVGKISGFTSSRDKPETQFIEEIVTDISKDLNCVSSSDAKNLVGMNCCIRELESLLCLESTKVLMVGIWGMGGIGKTTLARVIYERLFCQLKLGYCFVEDLKSTSAYNLKAELLSKVLGDKNINMGLTSIKARLHSKKVLVVIDNVNHQSMLETLVGGHDWFGPQSQIIITTRDKHLLTMQGVDAVYEVQKLEDDNAIQLFSHYAFKNKPPTRDITKLLDQITSYAQGLPLALKVLGCSLCDRNADSWTDKLNQLKKIPNGEIQEVLQISFDGLEDNEKEIFLDIACFFRGRGKTFVRKILQSCGFSMVSGIENLIDKSLITITWDDRLEMHDLLQEGAQEVEGIFFDLSGLEEMNFTTKAFSQMTNLRLLEIYRSNLRDTGGKMQCKLHISNDFKFHYDELRYLHWDEYPCESLPFDFESENLVFGNLEFVDVSYSQYLKKTPDFSRATNLEVLVLKGCTNCKVHPSLGYLSKLILLNLENCTNLEHLPSIRWLVSLETLILSGCSKLEKLPEVPQQMPYLSKLCLDGTAITDFSGWSELGNFQENSGNLDCLNELNSDDSTIRQLPSSSVVLRNHNASPSSAPRRSHFIRPHCTLTSLTHLNLSGTPIIHLPWNLERLFMLQRLELTNCRRLQALPVLPSSIERMNASNCTSLELISPQSVFKRFGGFLFGNCFKLSNCHSKMEHDGHPNVGIPFSTVFPGSEIPDWFRHHSQGHEINIEVPPDWYINSNFLGFALSAVMAPQHDSRAWYMYCDLDTHDLNSNSHRISSFFGSWTYQLQHTPIESDHVWLAYVPSFFSFSCEKWSHIKFSFSSSGGCVLKSCGFCQCTFKGTSDEGDYSSGSALDEPRRHAAKPSRISYQ</sequence>
<comment type="caution">
    <text evidence="10">The sequence shown here is derived from an EMBL/GenBank/DDBJ whole genome shotgun (WGS) entry which is preliminary data.</text>
</comment>
<evidence type="ECO:0000313" key="11">
    <source>
        <dbReference type="Proteomes" id="UP001168098"/>
    </source>
</evidence>
<feature type="domain" description="TIR" evidence="9">
    <location>
        <begin position="1"/>
        <end position="141"/>
    </location>
</feature>
<dbReference type="InterPro" id="IPR002182">
    <property type="entry name" value="NB-ARC"/>
</dbReference>
<keyword evidence="5" id="KW-0611">Plant defense</keyword>
<protein>
    <recommendedName>
        <fullName evidence="1">ADP-ribosyl cyclase/cyclic ADP-ribose hydrolase</fullName>
        <ecNumber evidence="1">3.2.2.6</ecNumber>
    </recommendedName>
</protein>
<dbReference type="InterPro" id="IPR044974">
    <property type="entry name" value="Disease_R_plants"/>
</dbReference>
<dbReference type="SUPFAM" id="SSF52200">
    <property type="entry name" value="Toll/Interleukin receptor TIR domain"/>
    <property type="match status" value="1"/>
</dbReference>
<dbReference type="SMART" id="SM00255">
    <property type="entry name" value="TIR"/>
    <property type="match status" value="1"/>
</dbReference>
<evidence type="ECO:0000256" key="8">
    <source>
        <dbReference type="SAM" id="MobiDB-lite"/>
    </source>
</evidence>
<keyword evidence="4" id="KW-0378">Hydrolase</keyword>